<gene>
    <name evidence="1" type="ORF">Vadar_031223</name>
</gene>
<comment type="caution">
    <text evidence="1">The sequence shown here is derived from an EMBL/GenBank/DDBJ whole genome shotgun (WGS) entry which is preliminary data.</text>
</comment>
<reference evidence="1 2" key="1">
    <citation type="journal article" date="2021" name="Hortic Res">
        <title>High-quality reference genome and annotation aids understanding of berry development for evergreen blueberry (Vaccinium darrowii).</title>
        <authorList>
            <person name="Yu J."/>
            <person name="Hulse-Kemp A.M."/>
            <person name="Babiker E."/>
            <person name="Staton M."/>
        </authorList>
    </citation>
    <scope>NUCLEOTIDE SEQUENCE [LARGE SCALE GENOMIC DNA]</scope>
    <source>
        <strain evidence="2">cv. NJ 8807/NJ 8810</strain>
        <tissue evidence="1">Young leaf</tissue>
    </source>
</reference>
<accession>A0ACB7XUN4</accession>
<keyword evidence="2" id="KW-1185">Reference proteome</keyword>
<proteinExistence type="predicted"/>
<protein>
    <submittedName>
        <fullName evidence="1">Uncharacterized protein</fullName>
    </submittedName>
</protein>
<dbReference type="Proteomes" id="UP000828048">
    <property type="component" value="Chromosome 1"/>
</dbReference>
<organism evidence="1 2">
    <name type="scientific">Vaccinium darrowii</name>
    <dbReference type="NCBI Taxonomy" id="229202"/>
    <lineage>
        <taxon>Eukaryota</taxon>
        <taxon>Viridiplantae</taxon>
        <taxon>Streptophyta</taxon>
        <taxon>Embryophyta</taxon>
        <taxon>Tracheophyta</taxon>
        <taxon>Spermatophyta</taxon>
        <taxon>Magnoliopsida</taxon>
        <taxon>eudicotyledons</taxon>
        <taxon>Gunneridae</taxon>
        <taxon>Pentapetalae</taxon>
        <taxon>asterids</taxon>
        <taxon>Ericales</taxon>
        <taxon>Ericaceae</taxon>
        <taxon>Vaccinioideae</taxon>
        <taxon>Vaccinieae</taxon>
        <taxon>Vaccinium</taxon>
    </lineage>
</organism>
<evidence type="ECO:0000313" key="2">
    <source>
        <dbReference type="Proteomes" id="UP000828048"/>
    </source>
</evidence>
<sequence>MLSKHLRKLQLPYSAATLSEEGETKGAVKQTFKDDDESEHIHTLHNSHPADAQLISESKLHYPLIGDRIENSCNGLLCSKNIFGYVFITNPILGEYISLPEACHVEKFDGTISAIGFSPLNNKYKVIQFSLKRDSFDPITGLSIYREEAEADIYTLGEGLWRSLGRVPYHLSKHSFNASVNGALHWLNFTADSPDFIRCFDFGSEQFQVVPEPREFGLEKKSLTNCMSVCVLRDCLAVCDFSSSLHVEIWIMKHYKIQASWCKDFVIEKVTVKGQLFSYCEPIMILKSGKILMLVNKDTLLQYNPKLGSFEDLKIYGIESRYYRAVGHIQSFVSLADVAKGERCTGYYKRKHTEILDRMWEHMKGQSSGCHKQLHVHC</sequence>
<evidence type="ECO:0000313" key="1">
    <source>
        <dbReference type="EMBL" id="KAH7844742.1"/>
    </source>
</evidence>
<dbReference type="EMBL" id="CM037151">
    <property type="protein sequence ID" value="KAH7844742.1"/>
    <property type="molecule type" value="Genomic_DNA"/>
</dbReference>
<name>A0ACB7XUN4_9ERIC</name>